<dbReference type="EMBL" id="JH930475">
    <property type="protein sequence ID" value="EKM52249.1"/>
    <property type="molecule type" value="Genomic_DNA"/>
</dbReference>
<accession>K5W042</accession>
<proteinExistence type="predicted"/>
<evidence type="ECO:0000313" key="1">
    <source>
        <dbReference type="EMBL" id="EKM52249.1"/>
    </source>
</evidence>
<organism evidence="1 2">
    <name type="scientific">Phanerochaete carnosa (strain HHB-10118-sp)</name>
    <name type="common">White-rot fungus</name>
    <name type="synonym">Peniophora carnosa</name>
    <dbReference type="NCBI Taxonomy" id="650164"/>
    <lineage>
        <taxon>Eukaryota</taxon>
        <taxon>Fungi</taxon>
        <taxon>Dikarya</taxon>
        <taxon>Basidiomycota</taxon>
        <taxon>Agaricomycotina</taxon>
        <taxon>Agaricomycetes</taxon>
        <taxon>Polyporales</taxon>
        <taxon>Phanerochaetaceae</taxon>
        <taxon>Phanerochaete</taxon>
    </lineage>
</organism>
<name>K5W042_PHACS</name>
<reference evidence="1 2" key="1">
    <citation type="journal article" date="2012" name="BMC Genomics">
        <title>Comparative genomics of the white-rot fungi, Phanerochaete carnosa and P. chrysosporium, to elucidate the genetic basis of the distinct wood types they colonize.</title>
        <authorList>
            <person name="Suzuki H."/>
            <person name="MacDonald J."/>
            <person name="Syed K."/>
            <person name="Salamov A."/>
            <person name="Hori C."/>
            <person name="Aerts A."/>
            <person name="Henrissat B."/>
            <person name="Wiebenga A."/>
            <person name="vanKuyk P.A."/>
            <person name="Barry K."/>
            <person name="Lindquist E."/>
            <person name="LaButti K."/>
            <person name="Lapidus A."/>
            <person name="Lucas S."/>
            <person name="Coutinho P."/>
            <person name="Gong Y."/>
            <person name="Samejima M."/>
            <person name="Mahadevan R."/>
            <person name="Abou-Zaid M."/>
            <person name="de Vries R.P."/>
            <person name="Igarashi K."/>
            <person name="Yadav J.S."/>
            <person name="Grigoriev I.V."/>
            <person name="Master E.R."/>
        </authorList>
    </citation>
    <scope>NUCLEOTIDE SEQUENCE [LARGE SCALE GENOMIC DNA]</scope>
    <source>
        <strain evidence="1 2">HHB-10118-sp</strain>
    </source>
</reference>
<dbReference type="HOGENOM" id="CLU_3051103_0_0_1"/>
<dbReference type="KEGG" id="pco:PHACADRAFT_260491"/>
<keyword evidence="2" id="KW-1185">Reference proteome</keyword>
<protein>
    <submittedName>
        <fullName evidence="1">Uncharacterized protein</fullName>
    </submittedName>
</protein>
<dbReference type="GeneID" id="18917750"/>
<dbReference type="RefSeq" id="XP_007398605.1">
    <property type="nucleotide sequence ID" value="XM_007398543.1"/>
</dbReference>
<gene>
    <name evidence="1" type="ORF">PHACADRAFT_260491</name>
</gene>
<sequence>MDFSVSSPAQRMVRYGGAADPAYDTSELVHCSLAMSDIQPMSEVYVRLSGWMCY</sequence>
<evidence type="ECO:0000313" key="2">
    <source>
        <dbReference type="Proteomes" id="UP000008370"/>
    </source>
</evidence>
<dbReference type="Proteomes" id="UP000008370">
    <property type="component" value="Unassembled WGS sequence"/>
</dbReference>
<dbReference type="AlphaFoldDB" id="K5W042"/>
<dbReference type="InParanoid" id="K5W042"/>